<protein>
    <submittedName>
        <fullName evidence="2">Uncharacterized protein</fullName>
    </submittedName>
</protein>
<dbReference type="OrthoDB" id="10559699at2759"/>
<dbReference type="Proteomes" id="UP000054564">
    <property type="component" value="Unassembled WGS sequence"/>
</dbReference>
<name>A0A0L0UUK7_9BASI</name>
<dbReference type="AlphaFoldDB" id="A0A0L0UUK7"/>
<keyword evidence="3" id="KW-1185">Reference proteome</keyword>
<comment type="caution">
    <text evidence="2">The sequence shown here is derived from an EMBL/GenBank/DDBJ whole genome shotgun (WGS) entry which is preliminary data.</text>
</comment>
<sequence length="236" mass="26413">MSAVRRHKQQQTKARLDRVTAKLWVYSTRSSFSANSVQTTWSSPMTIAKPKSVLGFSTMLLFVFQDEETAESPAKSTIHSSVEALVDWVDKEKVQHEQPCFQRHLGALKGRIDTTRLLTPSVLKQQDQLIDSLNQSIEALEQAKTKSIHQQDLLASLQASVSSALSVQTSLEHWRRHLDLYAENFRSIKLIDHSGGKARSYLQDVVAHALDTLLESKGTKGGTLASIRDDEKKKSS</sequence>
<organism evidence="2 3">
    <name type="scientific">Puccinia striiformis f. sp. tritici PST-78</name>
    <dbReference type="NCBI Taxonomy" id="1165861"/>
    <lineage>
        <taxon>Eukaryota</taxon>
        <taxon>Fungi</taxon>
        <taxon>Dikarya</taxon>
        <taxon>Basidiomycota</taxon>
        <taxon>Pucciniomycotina</taxon>
        <taxon>Pucciniomycetes</taxon>
        <taxon>Pucciniales</taxon>
        <taxon>Pucciniaceae</taxon>
        <taxon>Puccinia</taxon>
    </lineage>
</organism>
<proteinExistence type="predicted"/>
<dbReference type="EMBL" id="AJIL01000240">
    <property type="protein sequence ID" value="KNE90727.1"/>
    <property type="molecule type" value="Genomic_DNA"/>
</dbReference>
<keyword evidence="1" id="KW-0175">Coiled coil</keyword>
<reference evidence="3" key="1">
    <citation type="submission" date="2014-03" db="EMBL/GenBank/DDBJ databases">
        <title>The Genome Sequence of Puccinia striiformis f. sp. tritici PST-78.</title>
        <authorList>
            <consortium name="The Broad Institute Genome Sequencing Platform"/>
            <person name="Cuomo C."/>
            <person name="Hulbert S."/>
            <person name="Chen X."/>
            <person name="Walker B."/>
            <person name="Young S.K."/>
            <person name="Zeng Q."/>
            <person name="Gargeya S."/>
            <person name="Fitzgerald M."/>
            <person name="Haas B."/>
            <person name="Abouelleil A."/>
            <person name="Alvarado L."/>
            <person name="Arachchi H.M."/>
            <person name="Berlin A.M."/>
            <person name="Chapman S.B."/>
            <person name="Goldberg J."/>
            <person name="Griggs A."/>
            <person name="Gujja S."/>
            <person name="Hansen M."/>
            <person name="Howarth C."/>
            <person name="Imamovic A."/>
            <person name="Larimer J."/>
            <person name="McCowan C."/>
            <person name="Montmayeur A."/>
            <person name="Murphy C."/>
            <person name="Neiman D."/>
            <person name="Pearson M."/>
            <person name="Priest M."/>
            <person name="Roberts A."/>
            <person name="Saif S."/>
            <person name="Shea T."/>
            <person name="Sisk P."/>
            <person name="Sykes S."/>
            <person name="Wortman J."/>
            <person name="Nusbaum C."/>
            <person name="Birren B."/>
        </authorList>
    </citation>
    <scope>NUCLEOTIDE SEQUENCE [LARGE SCALE GENOMIC DNA]</scope>
    <source>
        <strain evidence="3">race PST-78</strain>
    </source>
</reference>
<feature type="coiled-coil region" evidence="1">
    <location>
        <begin position="123"/>
        <end position="150"/>
    </location>
</feature>
<evidence type="ECO:0000256" key="1">
    <source>
        <dbReference type="SAM" id="Coils"/>
    </source>
</evidence>
<gene>
    <name evidence="2" type="ORF">PSTG_15833</name>
</gene>
<evidence type="ECO:0000313" key="3">
    <source>
        <dbReference type="Proteomes" id="UP000054564"/>
    </source>
</evidence>
<accession>A0A0L0UUK7</accession>
<evidence type="ECO:0000313" key="2">
    <source>
        <dbReference type="EMBL" id="KNE90727.1"/>
    </source>
</evidence>